<evidence type="ECO:0000259" key="3">
    <source>
        <dbReference type="PROSITE" id="PS50110"/>
    </source>
</evidence>
<dbReference type="PANTHER" id="PTHR44591:SF3">
    <property type="entry name" value="RESPONSE REGULATORY DOMAIN-CONTAINING PROTEIN"/>
    <property type="match status" value="1"/>
</dbReference>
<dbReference type="SUPFAM" id="SSF52172">
    <property type="entry name" value="CheY-like"/>
    <property type="match status" value="1"/>
</dbReference>
<accession>M1WSE8</accession>
<dbReference type="OrthoDB" id="9808843at2"/>
<sequence>MANIIVVDDVSDAGMLVKRILERKGHSVTAFTEEEEALKHAAEKQVDLAILDIKLKKMTGVDVLEELKKLNPETKAIMLTGYPTLETARESLRLGAQEYCVKPINKDELETKVAEVMGE</sequence>
<dbReference type="STRING" id="1322246.BN4_20087"/>
<dbReference type="InterPro" id="IPR011006">
    <property type="entry name" value="CheY-like_superfamily"/>
</dbReference>
<dbReference type="GO" id="GO:0000160">
    <property type="term" value="P:phosphorelay signal transduction system"/>
    <property type="evidence" value="ECO:0007669"/>
    <property type="project" value="InterPro"/>
</dbReference>
<reference evidence="5" key="2">
    <citation type="journal article" date="2013" name="Stand. Genomic Sci.">
        <title>Complete genome sequence of Desulfocapsa sulfexigens, a marine deltaproteobacterium specialized in disproportionating inorganic sulfur compounds.</title>
        <authorList>
            <person name="Finster K.W."/>
            <person name="Kjeldsen K.U."/>
            <person name="Kube M."/>
            <person name="Reinhardt R."/>
            <person name="Mussmann M."/>
            <person name="Amann R."/>
            <person name="Schreiber L."/>
        </authorList>
    </citation>
    <scope>NUCLEOTIDE SEQUENCE [LARGE SCALE GENOMIC DNA]</scope>
    <source>
        <strain evidence="5">DSM 10523 / SB164P1</strain>
    </source>
</reference>
<feature type="modified residue" description="4-aspartylphosphate" evidence="2">
    <location>
        <position position="52"/>
    </location>
</feature>
<dbReference type="HOGENOM" id="CLU_000445_69_8_7"/>
<dbReference type="PANTHER" id="PTHR44591">
    <property type="entry name" value="STRESS RESPONSE REGULATOR PROTEIN 1"/>
    <property type="match status" value="1"/>
</dbReference>
<proteinExistence type="predicted"/>
<dbReference type="Gene3D" id="3.40.50.2300">
    <property type="match status" value="1"/>
</dbReference>
<dbReference type="EMBL" id="FO203427">
    <property type="protein sequence ID" value="CCH50149.1"/>
    <property type="molecule type" value="Genomic_DNA"/>
</dbReference>
<dbReference type="Proteomes" id="UP000011724">
    <property type="component" value="Chromosome"/>
</dbReference>
<dbReference type="InterPro" id="IPR001789">
    <property type="entry name" value="Sig_transdc_resp-reg_receiver"/>
</dbReference>
<dbReference type="CDD" id="cd00156">
    <property type="entry name" value="REC"/>
    <property type="match status" value="1"/>
</dbReference>
<gene>
    <name evidence="4" type="ordered locus">BN4_20087</name>
</gene>
<keyword evidence="5" id="KW-1185">Reference proteome</keyword>
<evidence type="ECO:0000313" key="4">
    <source>
        <dbReference type="EMBL" id="CCH50149.1"/>
    </source>
</evidence>
<organism evidence="4 5">
    <name type="scientific">Pseudodesulfovibrio piezophilus (strain DSM 21447 / JCM 15486 / C1TLV30)</name>
    <name type="common">Desulfovibrio piezophilus</name>
    <dbReference type="NCBI Taxonomy" id="1322246"/>
    <lineage>
        <taxon>Bacteria</taxon>
        <taxon>Pseudomonadati</taxon>
        <taxon>Thermodesulfobacteriota</taxon>
        <taxon>Desulfovibrionia</taxon>
        <taxon>Desulfovibrionales</taxon>
        <taxon>Desulfovibrionaceae</taxon>
    </lineage>
</organism>
<reference evidence="4 5" key="1">
    <citation type="journal article" date="2013" name="PLoS ONE">
        <title>The first genomic and proteomic characterization of a deep-sea sulfate reducer: insights into the piezophilic lifestyle of Desulfovibrio piezophilus.</title>
        <authorList>
            <person name="Pradel N."/>
            <person name="Ji B."/>
            <person name="Gimenez G."/>
            <person name="Talla E."/>
            <person name="Lenoble P."/>
            <person name="Garel M."/>
            <person name="Tamburini C."/>
            <person name="Fourquet P."/>
            <person name="Lebrun R."/>
            <person name="Bertin P."/>
            <person name="Denis Y."/>
            <person name="Pophillat M."/>
            <person name="Barbe V."/>
            <person name="Ollivier B."/>
            <person name="Dolla A."/>
        </authorList>
    </citation>
    <scope>NUCLEOTIDE SEQUENCE [LARGE SCALE GENOMIC DNA]</scope>
    <source>
        <strain evidence="5">DSM 10523 / SB164P1</strain>
    </source>
</reference>
<dbReference type="InterPro" id="IPR050595">
    <property type="entry name" value="Bact_response_regulator"/>
</dbReference>
<dbReference type="KEGG" id="dpi:BN4_20087"/>
<dbReference type="AlphaFoldDB" id="M1WSE8"/>
<evidence type="ECO:0000256" key="2">
    <source>
        <dbReference type="PROSITE-ProRule" id="PRU00169"/>
    </source>
</evidence>
<keyword evidence="1 2" id="KW-0597">Phosphoprotein</keyword>
<protein>
    <submittedName>
        <fullName evidence="4">Response regulator receiver protein</fullName>
    </submittedName>
</protein>
<dbReference type="PROSITE" id="PS50110">
    <property type="entry name" value="RESPONSE_REGULATORY"/>
    <property type="match status" value="1"/>
</dbReference>
<dbReference type="Pfam" id="PF00072">
    <property type="entry name" value="Response_reg"/>
    <property type="match status" value="1"/>
</dbReference>
<dbReference type="BioCyc" id="DPIE1322246:BN4_RS14670-MONOMER"/>
<feature type="domain" description="Response regulatory" evidence="3">
    <location>
        <begin position="3"/>
        <end position="117"/>
    </location>
</feature>
<dbReference type="SMART" id="SM00448">
    <property type="entry name" value="REC"/>
    <property type="match status" value="1"/>
</dbReference>
<name>M1WSE8_PSEP2</name>
<dbReference type="RefSeq" id="WP_015416191.1">
    <property type="nucleotide sequence ID" value="NC_020409.1"/>
</dbReference>
<dbReference type="eggNOG" id="COG2204">
    <property type="taxonomic scope" value="Bacteria"/>
</dbReference>
<evidence type="ECO:0000256" key="1">
    <source>
        <dbReference type="ARBA" id="ARBA00022553"/>
    </source>
</evidence>
<evidence type="ECO:0000313" key="5">
    <source>
        <dbReference type="Proteomes" id="UP000011724"/>
    </source>
</evidence>
<dbReference type="PATRIC" id="fig|879567.3.peg.3141"/>